<evidence type="ECO:0000256" key="2">
    <source>
        <dbReference type="ARBA" id="ARBA00012637"/>
    </source>
</evidence>
<dbReference type="PROSITE" id="PS51257">
    <property type="entry name" value="PROKAR_LIPOPROTEIN"/>
    <property type="match status" value="1"/>
</dbReference>
<dbReference type="PANTHER" id="PTHR43706:SF47">
    <property type="entry name" value="EXTERNAL NADH-UBIQUINONE OXIDOREDUCTASE 1, MITOCHONDRIAL-RELATED"/>
    <property type="match status" value="1"/>
</dbReference>
<dbReference type="Gene3D" id="3.50.50.100">
    <property type="match status" value="1"/>
</dbReference>
<dbReference type="InterPro" id="IPR023753">
    <property type="entry name" value="FAD/NAD-binding_dom"/>
</dbReference>
<dbReference type="EC" id="1.6.5.9" evidence="2"/>
<keyword evidence="13" id="KW-1185">Reference proteome</keyword>
<dbReference type="Proteomes" id="UP001596456">
    <property type="component" value="Unassembled WGS sequence"/>
</dbReference>
<evidence type="ECO:0000256" key="6">
    <source>
        <dbReference type="ARBA" id="ARBA00023002"/>
    </source>
</evidence>
<evidence type="ECO:0000313" key="12">
    <source>
        <dbReference type="EMBL" id="MFC7332691.1"/>
    </source>
</evidence>
<sequence>MQTLDRTPAPVDDAPHVVIVGAGFAGLACAAALGGTPVRVTVIDRNNYHLFVPLLYQVATAALSPADIAEPIRRVLGRHRNIDVVLGEVTGVDRERRRVLLADGSHVPYGRLVLATGSAYSYFGHDDWAALAPGLKSIENARRIRARLLTCFEQAEMSPDPAQQKTLMTSVIVGGGPTGVEMAGAVAELARFALARDFRRIDPRAACIVLVEAGPRLLGGFPEDLSDYARTELEKKGVTVLTGQAVEAVTAAGVTVAGRFIPAGTIVWGAGVTASPAAGWLGVEGDRAGRIRVAPDLSVPGLEHVYALGDTALTLGDDGKPLPGLAQVAKQQGRHLGRALAGALLHGRPLPPFRFRSRGNTAIIGRSAAVFDFGGRHLRGRLAWVLWAIVHVYLLLNFQKRLLVSMQWFWRWLTYQRGARLITGGTAADPVAAAAGRSDPPPDRPADPVQADRRNAG</sequence>
<name>A0ABW2KU37_9PROT</name>
<feature type="compositionally biased region" description="Basic and acidic residues" evidence="9">
    <location>
        <begin position="440"/>
        <end position="457"/>
    </location>
</feature>
<reference evidence="13" key="1">
    <citation type="journal article" date="2019" name="Int. J. Syst. Evol. Microbiol.">
        <title>The Global Catalogue of Microorganisms (GCM) 10K type strain sequencing project: providing services to taxonomists for standard genome sequencing and annotation.</title>
        <authorList>
            <consortium name="The Broad Institute Genomics Platform"/>
            <consortium name="The Broad Institute Genome Sequencing Center for Infectious Disease"/>
            <person name="Wu L."/>
            <person name="Ma J."/>
        </authorList>
    </citation>
    <scope>NUCLEOTIDE SEQUENCE [LARGE SCALE GENOMIC DNA]</scope>
    <source>
        <strain evidence="13">CGMCC 1.16275</strain>
    </source>
</reference>
<dbReference type="PANTHER" id="PTHR43706">
    <property type="entry name" value="NADH DEHYDROGENASE"/>
    <property type="match status" value="1"/>
</dbReference>
<dbReference type="Pfam" id="PF07992">
    <property type="entry name" value="Pyr_redox_2"/>
    <property type="match status" value="1"/>
</dbReference>
<dbReference type="SUPFAM" id="SSF51905">
    <property type="entry name" value="FAD/NAD(P)-binding domain"/>
    <property type="match status" value="2"/>
</dbReference>
<evidence type="ECO:0000313" key="13">
    <source>
        <dbReference type="Proteomes" id="UP001596456"/>
    </source>
</evidence>
<comment type="catalytic activity">
    <reaction evidence="8">
        <text>a quinone + NADH + H(+) = a quinol + NAD(+)</text>
        <dbReference type="Rhea" id="RHEA:46160"/>
        <dbReference type="ChEBI" id="CHEBI:15378"/>
        <dbReference type="ChEBI" id="CHEBI:24646"/>
        <dbReference type="ChEBI" id="CHEBI:57540"/>
        <dbReference type="ChEBI" id="CHEBI:57945"/>
        <dbReference type="ChEBI" id="CHEBI:132124"/>
        <dbReference type="EC" id="1.6.5.9"/>
    </reaction>
</comment>
<comment type="caution">
    <text evidence="12">The sequence shown here is derived from an EMBL/GenBank/DDBJ whole genome shotgun (WGS) entry which is preliminary data.</text>
</comment>
<feature type="domain" description="External alternative NADH-ubiquinone oxidoreductase-like C-terminal" evidence="11">
    <location>
        <begin position="359"/>
        <end position="413"/>
    </location>
</feature>
<keyword evidence="4" id="KW-0274">FAD</keyword>
<gene>
    <name evidence="12" type="ORF">ACFQPS_05915</name>
</gene>
<keyword evidence="6 12" id="KW-0560">Oxidoreductase</keyword>
<evidence type="ECO:0000256" key="9">
    <source>
        <dbReference type="SAM" id="MobiDB-lite"/>
    </source>
</evidence>
<dbReference type="PRINTS" id="PR00368">
    <property type="entry name" value="FADPNR"/>
</dbReference>
<dbReference type="InterPro" id="IPR045024">
    <property type="entry name" value="NDH-2"/>
</dbReference>
<dbReference type="RefSeq" id="WP_377357260.1">
    <property type="nucleotide sequence ID" value="NZ_JBHTCM010000006.1"/>
</dbReference>
<evidence type="ECO:0000256" key="5">
    <source>
        <dbReference type="ARBA" id="ARBA00022946"/>
    </source>
</evidence>
<keyword evidence="5" id="KW-0809">Transit peptide</keyword>
<evidence type="ECO:0000256" key="7">
    <source>
        <dbReference type="ARBA" id="ARBA00023027"/>
    </source>
</evidence>
<dbReference type="InterPro" id="IPR036188">
    <property type="entry name" value="FAD/NAD-bd_sf"/>
</dbReference>
<evidence type="ECO:0000259" key="10">
    <source>
        <dbReference type="Pfam" id="PF07992"/>
    </source>
</evidence>
<evidence type="ECO:0000259" key="11">
    <source>
        <dbReference type="Pfam" id="PF22366"/>
    </source>
</evidence>
<feature type="region of interest" description="Disordered" evidence="9">
    <location>
        <begin position="431"/>
        <end position="457"/>
    </location>
</feature>
<dbReference type="InterPro" id="IPR054585">
    <property type="entry name" value="NDH2-like_C"/>
</dbReference>
<evidence type="ECO:0000256" key="4">
    <source>
        <dbReference type="ARBA" id="ARBA00022827"/>
    </source>
</evidence>
<keyword evidence="3" id="KW-0285">Flavoprotein</keyword>
<protein>
    <recommendedName>
        <fullName evidence="2">NADH:ubiquinone reductase (non-electrogenic)</fullName>
        <ecNumber evidence="2">1.6.5.9</ecNumber>
    </recommendedName>
</protein>
<dbReference type="GO" id="GO:0016491">
    <property type="term" value="F:oxidoreductase activity"/>
    <property type="evidence" value="ECO:0007669"/>
    <property type="project" value="UniProtKB-KW"/>
</dbReference>
<evidence type="ECO:0000256" key="1">
    <source>
        <dbReference type="ARBA" id="ARBA00005272"/>
    </source>
</evidence>
<dbReference type="Pfam" id="PF22366">
    <property type="entry name" value="NDH2_C"/>
    <property type="match status" value="1"/>
</dbReference>
<feature type="domain" description="FAD/NAD(P)-binding" evidence="10">
    <location>
        <begin position="16"/>
        <end position="333"/>
    </location>
</feature>
<accession>A0ABW2KU37</accession>
<evidence type="ECO:0000256" key="3">
    <source>
        <dbReference type="ARBA" id="ARBA00022630"/>
    </source>
</evidence>
<comment type="similarity">
    <text evidence="1">Belongs to the NADH dehydrogenase family.</text>
</comment>
<organism evidence="12 13">
    <name type="scientific">Rhodocista pekingensis</name>
    <dbReference type="NCBI Taxonomy" id="201185"/>
    <lineage>
        <taxon>Bacteria</taxon>
        <taxon>Pseudomonadati</taxon>
        <taxon>Pseudomonadota</taxon>
        <taxon>Alphaproteobacteria</taxon>
        <taxon>Rhodospirillales</taxon>
        <taxon>Azospirillaceae</taxon>
        <taxon>Rhodocista</taxon>
    </lineage>
</organism>
<proteinExistence type="inferred from homology"/>
<keyword evidence="7" id="KW-0520">NAD</keyword>
<dbReference type="EMBL" id="JBHTCM010000006">
    <property type="protein sequence ID" value="MFC7332691.1"/>
    <property type="molecule type" value="Genomic_DNA"/>
</dbReference>
<evidence type="ECO:0000256" key="8">
    <source>
        <dbReference type="ARBA" id="ARBA00047599"/>
    </source>
</evidence>
<dbReference type="PRINTS" id="PR00411">
    <property type="entry name" value="PNDRDTASEI"/>
</dbReference>